<dbReference type="PANTHER" id="PTHR37166">
    <property type="entry name" value="PROTEIN FLAG"/>
    <property type="match status" value="1"/>
</dbReference>
<dbReference type="Gene3D" id="3.30.160.170">
    <property type="entry name" value="FlaG-like"/>
    <property type="match status" value="1"/>
</dbReference>
<dbReference type="SUPFAM" id="SSF160214">
    <property type="entry name" value="FlaG-like"/>
    <property type="match status" value="1"/>
</dbReference>
<evidence type="ECO:0000313" key="2">
    <source>
        <dbReference type="EMBL" id="BCO11614.1"/>
    </source>
</evidence>
<gene>
    <name evidence="2" type="ORF">GEOBRER4_n3772</name>
</gene>
<feature type="compositionally biased region" description="Polar residues" evidence="1">
    <location>
        <begin position="1"/>
        <end position="34"/>
    </location>
</feature>
<name>A0A7R7FTK6_9BACT</name>
<evidence type="ECO:0000313" key="3">
    <source>
        <dbReference type="Proteomes" id="UP000515472"/>
    </source>
</evidence>
<proteinExistence type="predicted"/>
<keyword evidence="3" id="KW-1185">Reference proteome</keyword>
<evidence type="ECO:0000256" key="1">
    <source>
        <dbReference type="SAM" id="MobiDB-lite"/>
    </source>
</evidence>
<dbReference type="Pfam" id="PF03646">
    <property type="entry name" value="FlaG"/>
    <property type="match status" value="1"/>
</dbReference>
<sequence>MSISPVQQVVQPTPITDETSMQRAPQPPQRTTTEPSPGPAAPAPGRVKVDAAKEAERVVKATELLNEFMERSSIAIHFSIDRDSEKLVVKVVKAQSGELIRQIPSEVALKLSQALDTLNGLIIQDKV</sequence>
<protein>
    <recommendedName>
        <fullName evidence="4">Flagellar protein FlaG</fullName>
    </recommendedName>
</protein>
<dbReference type="RefSeq" id="WP_085814789.1">
    <property type="nucleotide sequence ID" value="NZ_AP023213.1"/>
</dbReference>
<dbReference type="PANTHER" id="PTHR37166:SF1">
    <property type="entry name" value="PROTEIN FLAG"/>
    <property type="match status" value="1"/>
</dbReference>
<organism evidence="2 3">
    <name type="scientific">Citrifermentans bremense</name>
    <dbReference type="NCBI Taxonomy" id="60035"/>
    <lineage>
        <taxon>Bacteria</taxon>
        <taxon>Pseudomonadati</taxon>
        <taxon>Thermodesulfobacteriota</taxon>
        <taxon>Desulfuromonadia</taxon>
        <taxon>Geobacterales</taxon>
        <taxon>Geobacteraceae</taxon>
        <taxon>Citrifermentans</taxon>
    </lineage>
</organism>
<dbReference type="AlphaFoldDB" id="A0A7R7FTK6"/>
<reference evidence="2 3" key="1">
    <citation type="submission" date="2020-06" db="EMBL/GenBank/DDBJ databases">
        <title>Interaction of electrochemicaly active bacteria, Geobacter bremensis R4 on different carbon anode.</title>
        <authorList>
            <person name="Meng L."/>
            <person name="Yoshida N."/>
        </authorList>
    </citation>
    <scope>NUCLEOTIDE SEQUENCE [LARGE SCALE GENOMIC DNA]</scope>
    <source>
        <strain evidence="2 3">R4</strain>
    </source>
</reference>
<dbReference type="InterPro" id="IPR005186">
    <property type="entry name" value="FlaG"/>
</dbReference>
<dbReference type="Proteomes" id="UP000515472">
    <property type="component" value="Chromosome"/>
</dbReference>
<accession>A0A7R7FTK6</accession>
<dbReference type="EMBL" id="AP023213">
    <property type="protein sequence ID" value="BCO11614.1"/>
    <property type="molecule type" value="Genomic_DNA"/>
</dbReference>
<dbReference type="InterPro" id="IPR035924">
    <property type="entry name" value="FlaG-like_sf"/>
</dbReference>
<feature type="region of interest" description="Disordered" evidence="1">
    <location>
        <begin position="1"/>
        <end position="45"/>
    </location>
</feature>
<evidence type="ECO:0008006" key="4">
    <source>
        <dbReference type="Google" id="ProtNLM"/>
    </source>
</evidence>